<gene>
    <name evidence="4" type="ORF">PGT21_033940</name>
    <name evidence="3" type="ORF">PGTUg99_035419</name>
</gene>
<comment type="caution">
    <text evidence="3">The sequence shown here is derived from an EMBL/GenBank/DDBJ whole genome shotgun (WGS) entry which is preliminary data.</text>
</comment>
<feature type="domain" description="DUF7143" evidence="2">
    <location>
        <begin position="102"/>
        <end position="156"/>
    </location>
</feature>
<reference evidence="5 6" key="1">
    <citation type="submission" date="2019-05" db="EMBL/GenBank/DDBJ databases">
        <title>Emergence of the Ug99 lineage of the wheat stem rust pathogen through somatic hybridization.</title>
        <authorList>
            <person name="Li F."/>
            <person name="Upadhyaya N.M."/>
            <person name="Sperschneider J."/>
            <person name="Matny O."/>
            <person name="Nguyen-Phuc H."/>
            <person name="Mago R."/>
            <person name="Raley C."/>
            <person name="Miller M.E."/>
            <person name="Silverstein K.A.T."/>
            <person name="Henningsen E."/>
            <person name="Hirsch C.D."/>
            <person name="Visser B."/>
            <person name="Pretorius Z.A."/>
            <person name="Steffenson B.J."/>
            <person name="Schwessinger B."/>
            <person name="Dodds P.N."/>
            <person name="Figueroa M."/>
        </authorList>
    </citation>
    <scope>NUCLEOTIDE SEQUENCE [LARGE SCALE GENOMIC DNA]</scope>
    <source>
        <strain evidence="4">21-0</strain>
        <strain evidence="3 6">Ug99</strain>
    </source>
</reference>
<evidence type="ECO:0000313" key="3">
    <source>
        <dbReference type="EMBL" id="KAA1076088.1"/>
    </source>
</evidence>
<feature type="transmembrane region" description="Helical" evidence="1">
    <location>
        <begin position="14"/>
        <end position="33"/>
    </location>
</feature>
<dbReference type="PANTHER" id="PTHR37592:SF1">
    <property type="match status" value="1"/>
</dbReference>
<evidence type="ECO:0000313" key="4">
    <source>
        <dbReference type="EMBL" id="KAA1091449.1"/>
    </source>
</evidence>
<evidence type="ECO:0000313" key="5">
    <source>
        <dbReference type="Proteomes" id="UP000324748"/>
    </source>
</evidence>
<dbReference type="Pfam" id="PF23631">
    <property type="entry name" value="DUF7143"/>
    <property type="match status" value="1"/>
</dbReference>
<evidence type="ECO:0000259" key="2">
    <source>
        <dbReference type="Pfam" id="PF23631"/>
    </source>
</evidence>
<keyword evidence="1" id="KW-1133">Transmembrane helix</keyword>
<accession>A0A5B0MIN2</accession>
<name>A0A5B0MIN2_PUCGR</name>
<proteinExistence type="predicted"/>
<keyword evidence="1" id="KW-0472">Membrane</keyword>
<dbReference type="EMBL" id="VSWC01000092">
    <property type="protein sequence ID" value="KAA1091449.1"/>
    <property type="molecule type" value="Genomic_DNA"/>
</dbReference>
<evidence type="ECO:0000256" key="1">
    <source>
        <dbReference type="SAM" id="Phobius"/>
    </source>
</evidence>
<dbReference type="Proteomes" id="UP000324748">
    <property type="component" value="Unassembled WGS sequence"/>
</dbReference>
<dbReference type="Proteomes" id="UP000325313">
    <property type="component" value="Unassembled WGS sequence"/>
</dbReference>
<evidence type="ECO:0000313" key="6">
    <source>
        <dbReference type="Proteomes" id="UP000325313"/>
    </source>
</evidence>
<keyword evidence="1" id="KW-0812">Transmembrane</keyword>
<dbReference type="OrthoDB" id="2497581at2759"/>
<dbReference type="AlphaFoldDB" id="A0A5B0MIN2"/>
<feature type="transmembrane region" description="Helical" evidence="1">
    <location>
        <begin position="323"/>
        <end position="340"/>
    </location>
</feature>
<dbReference type="PANTHER" id="PTHR37592">
    <property type="match status" value="1"/>
</dbReference>
<keyword evidence="5" id="KW-1185">Reference proteome</keyword>
<protein>
    <recommendedName>
        <fullName evidence="2">DUF7143 domain-containing protein</fullName>
    </recommendedName>
</protein>
<organism evidence="3 6">
    <name type="scientific">Puccinia graminis f. sp. tritici</name>
    <dbReference type="NCBI Taxonomy" id="56615"/>
    <lineage>
        <taxon>Eukaryota</taxon>
        <taxon>Fungi</taxon>
        <taxon>Dikarya</taxon>
        <taxon>Basidiomycota</taxon>
        <taxon>Pucciniomycotina</taxon>
        <taxon>Pucciniomycetes</taxon>
        <taxon>Pucciniales</taxon>
        <taxon>Pucciniaceae</taxon>
        <taxon>Puccinia</taxon>
    </lineage>
</organism>
<dbReference type="InterPro" id="IPR055567">
    <property type="entry name" value="DUF7143"/>
</dbReference>
<sequence>METLTSVLAVGFRILRFLLLWPTLYFIVMAIFISSNIQKATSTNVVSNSSIFSTYNSSAFDFKSSNKSRIPCFISSVSSDKKHGHPFDWKMKTSSLSIDRFSEVSCLDHAIQPVPGIPDLILNGITYSSIDFQVSLDHKSSVGFAIDKFIFELEHKAAFERVSNTEVGSLVEHREDDTKEPKMDAEERKQRARSEILLLTTYWKLYGAMDIALHVLNNQSAAKILSLLKGPGFVLNFQRARLEGKVKEIGFYLIQILKNCFNCTGIERKRLILLARASGVTNQSISEAEALANSSNETQSPTALTSGSGQSQRLLKGLWHTHAYFIFMFSLLLILYFHSINDAILRVYSMNQHQLLAEQQGI</sequence>
<dbReference type="EMBL" id="VDEP01000471">
    <property type="protein sequence ID" value="KAA1076088.1"/>
    <property type="molecule type" value="Genomic_DNA"/>
</dbReference>